<accession>A0A1F5SIP0</accession>
<dbReference type="Proteomes" id="UP000178925">
    <property type="component" value="Unassembled WGS sequence"/>
</dbReference>
<comment type="caution">
    <text evidence="2">The sequence shown here is derived from an EMBL/GenBank/DDBJ whole genome shotgun (WGS) entry which is preliminary data.</text>
</comment>
<gene>
    <name evidence="2" type="ORF">A2242_04020</name>
</gene>
<proteinExistence type="predicted"/>
<dbReference type="EMBL" id="MFGC01000045">
    <property type="protein sequence ID" value="OGF26545.1"/>
    <property type="molecule type" value="Genomic_DNA"/>
</dbReference>
<reference evidence="2 3" key="1">
    <citation type="journal article" date="2016" name="Nat. Commun.">
        <title>Thousands of microbial genomes shed light on interconnected biogeochemical processes in an aquifer system.</title>
        <authorList>
            <person name="Anantharaman K."/>
            <person name="Brown C.T."/>
            <person name="Hug L.A."/>
            <person name="Sharon I."/>
            <person name="Castelle C.J."/>
            <person name="Probst A.J."/>
            <person name="Thomas B.C."/>
            <person name="Singh A."/>
            <person name="Wilkins M.J."/>
            <person name="Karaoz U."/>
            <person name="Brodie E.L."/>
            <person name="Williams K.H."/>
            <person name="Hubbard S.S."/>
            <person name="Banfield J.F."/>
        </authorList>
    </citation>
    <scope>NUCLEOTIDE SEQUENCE [LARGE SCALE GENOMIC DNA]</scope>
</reference>
<evidence type="ECO:0000256" key="1">
    <source>
        <dbReference type="SAM" id="Phobius"/>
    </source>
</evidence>
<keyword evidence="1" id="KW-0812">Transmembrane</keyword>
<keyword evidence="1" id="KW-0472">Membrane</keyword>
<feature type="transmembrane region" description="Helical" evidence="1">
    <location>
        <begin position="34"/>
        <end position="56"/>
    </location>
</feature>
<organism evidence="2 3">
    <name type="scientific">Candidatus Falkowbacteria bacterium RIFOXYA2_FULL_47_9</name>
    <dbReference type="NCBI Taxonomy" id="1797995"/>
    <lineage>
        <taxon>Bacteria</taxon>
        <taxon>Candidatus Falkowiibacteriota</taxon>
    </lineage>
</organism>
<dbReference type="AlphaFoldDB" id="A0A1F5SIP0"/>
<evidence type="ECO:0000313" key="3">
    <source>
        <dbReference type="Proteomes" id="UP000178925"/>
    </source>
</evidence>
<evidence type="ECO:0000313" key="2">
    <source>
        <dbReference type="EMBL" id="OGF26545.1"/>
    </source>
</evidence>
<dbReference type="STRING" id="1797995.A2242_04020"/>
<name>A0A1F5SIP0_9BACT</name>
<sequence>MIRVDSHLHLTKSNSDNFSDAKKLLLQNLKSNNIAVAFIIANNIIGSTCAGTKTLIQLFKKNKSIYIIGSPSILSNIF</sequence>
<keyword evidence="1" id="KW-1133">Transmembrane helix</keyword>
<protein>
    <recommendedName>
        <fullName evidence="4">Hydrolase TatD</fullName>
    </recommendedName>
</protein>
<evidence type="ECO:0008006" key="4">
    <source>
        <dbReference type="Google" id="ProtNLM"/>
    </source>
</evidence>